<sequence length="183" mass="20395">MNFTIACKDFQLHVCFLGSNCSPFPTLSRFEHRKHDCVSPSPTLYVAPVQKPSFAFSLSFSTSLFYVTRGPFKFFEQATRSSSCSPSPSLPCPLDMWGCSSVQLICISSRSPSLVFPWECSPVRFICISSRSPSLHCPLDLRGCSSVRFICISSRCPSLRCPLDLWGCSSVPFICIQLTSYDK</sequence>
<protein>
    <submittedName>
        <fullName evidence="1">Uncharacterized protein</fullName>
    </submittedName>
</protein>
<comment type="caution">
    <text evidence="1">The sequence shown here is derived from an EMBL/GenBank/DDBJ whole genome shotgun (WGS) entry which is preliminary data.</text>
</comment>
<dbReference type="AlphaFoldDB" id="A0A8T2S199"/>
<proteinExistence type="predicted"/>
<name>A0A8T2S199_CERRI</name>
<accession>A0A8T2S199</accession>
<evidence type="ECO:0000313" key="1">
    <source>
        <dbReference type="EMBL" id="KAH7302272.1"/>
    </source>
</evidence>
<evidence type="ECO:0000313" key="2">
    <source>
        <dbReference type="EMBL" id="KAH7302273.1"/>
    </source>
</evidence>
<dbReference type="Proteomes" id="UP000825935">
    <property type="component" value="Chromosome 23"/>
</dbReference>
<gene>
    <name evidence="1" type="ORF">KP509_23G063300</name>
    <name evidence="2" type="ORF">KP509_23G063400</name>
</gene>
<dbReference type="EMBL" id="CM035428">
    <property type="protein sequence ID" value="KAH7302272.1"/>
    <property type="molecule type" value="Genomic_DNA"/>
</dbReference>
<reference evidence="1 3" key="1">
    <citation type="submission" date="2021-08" db="EMBL/GenBank/DDBJ databases">
        <title>WGS assembly of Ceratopteris richardii.</title>
        <authorList>
            <person name="Marchant D.B."/>
            <person name="Chen G."/>
            <person name="Jenkins J."/>
            <person name="Shu S."/>
            <person name="Leebens-Mack J."/>
            <person name="Grimwood J."/>
            <person name="Schmutz J."/>
            <person name="Soltis P."/>
            <person name="Soltis D."/>
            <person name="Chen Z.-H."/>
        </authorList>
    </citation>
    <scope>NUCLEOTIDE SEQUENCE [LARGE SCALE GENOMIC DNA]</scope>
    <source>
        <strain evidence="1">Whitten #5841</strain>
        <tissue evidence="1">Leaf</tissue>
    </source>
</reference>
<keyword evidence="3" id="KW-1185">Reference proteome</keyword>
<dbReference type="EMBL" id="CM035428">
    <property type="protein sequence ID" value="KAH7302273.1"/>
    <property type="molecule type" value="Genomic_DNA"/>
</dbReference>
<organism evidence="1 3">
    <name type="scientific">Ceratopteris richardii</name>
    <name type="common">Triangle waterfern</name>
    <dbReference type="NCBI Taxonomy" id="49495"/>
    <lineage>
        <taxon>Eukaryota</taxon>
        <taxon>Viridiplantae</taxon>
        <taxon>Streptophyta</taxon>
        <taxon>Embryophyta</taxon>
        <taxon>Tracheophyta</taxon>
        <taxon>Polypodiopsida</taxon>
        <taxon>Polypodiidae</taxon>
        <taxon>Polypodiales</taxon>
        <taxon>Pteridineae</taxon>
        <taxon>Pteridaceae</taxon>
        <taxon>Parkerioideae</taxon>
        <taxon>Ceratopteris</taxon>
    </lineage>
</organism>
<evidence type="ECO:0000313" key="3">
    <source>
        <dbReference type="Proteomes" id="UP000825935"/>
    </source>
</evidence>